<protein>
    <submittedName>
        <fullName evidence="3">Cellulose-binding protein</fullName>
    </submittedName>
</protein>
<dbReference type="SUPFAM" id="SSF49384">
    <property type="entry name" value="Carbohydrate-binding domain"/>
    <property type="match status" value="1"/>
</dbReference>
<dbReference type="InterPro" id="IPR001919">
    <property type="entry name" value="CBD2"/>
</dbReference>
<dbReference type="RefSeq" id="WP_199561836.1">
    <property type="nucleotide sequence ID" value="NZ_POUB01000002.1"/>
</dbReference>
<evidence type="ECO:0000313" key="4">
    <source>
        <dbReference type="Proteomes" id="UP000248749"/>
    </source>
</evidence>
<reference evidence="3 4" key="1">
    <citation type="submission" date="2018-01" db="EMBL/GenBank/DDBJ databases">
        <title>Draft genome sequence of Salinispora sp. 13K206.</title>
        <authorList>
            <person name="Sahin N."/>
            <person name="Saygin H."/>
            <person name="Ay H."/>
        </authorList>
    </citation>
    <scope>NUCLEOTIDE SEQUENCE [LARGE SCALE GENOMIC DNA]</scope>
    <source>
        <strain evidence="3 4">13K206</strain>
    </source>
</reference>
<dbReference type="GO" id="GO:0005975">
    <property type="term" value="P:carbohydrate metabolic process"/>
    <property type="evidence" value="ECO:0007669"/>
    <property type="project" value="InterPro"/>
</dbReference>
<gene>
    <name evidence="3" type="ORF">C1I99_00140</name>
</gene>
<name>A0A2W2CWU0_9ACTN</name>
<organism evidence="3 4">
    <name type="scientific">Micromonospora deserti</name>
    <dbReference type="NCBI Taxonomy" id="2070366"/>
    <lineage>
        <taxon>Bacteria</taxon>
        <taxon>Bacillati</taxon>
        <taxon>Actinomycetota</taxon>
        <taxon>Actinomycetes</taxon>
        <taxon>Micromonosporales</taxon>
        <taxon>Micromonosporaceae</taxon>
        <taxon>Micromonospora</taxon>
    </lineage>
</organism>
<keyword evidence="4" id="KW-1185">Reference proteome</keyword>
<comment type="caution">
    <text evidence="3">The sequence shown here is derived from an EMBL/GenBank/DDBJ whole genome shotgun (WGS) entry which is preliminary data.</text>
</comment>
<dbReference type="InterPro" id="IPR008965">
    <property type="entry name" value="CBM2/CBM3_carb-bd_dom_sf"/>
</dbReference>
<evidence type="ECO:0000259" key="2">
    <source>
        <dbReference type="PROSITE" id="PS51173"/>
    </source>
</evidence>
<dbReference type="SMART" id="SM00637">
    <property type="entry name" value="CBD_II"/>
    <property type="match status" value="1"/>
</dbReference>
<sequence>MTLPRTGARLVIAVVAALATTGGAALTVTGAQAAAPGCRVDYRITNQWPGGFGADVTVTNLGDPLNGWTLAWTYTAGQSVSQAWNATVNQSGNRVTATNVSYNGALGTGAGTSFGFNGSWGGSNPAPATFALNGVTCTGAPGTPAPTTPA</sequence>
<dbReference type="GO" id="GO:0030247">
    <property type="term" value="F:polysaccharide binding"/>
    <property type="evidence" value="ECO:0007669"/>
    <property type="project" value="UniProtKB-UniRule"/>
</dbReference>
<feature type="domain" description="CBM2" evidence="2">
    <location>
        <begin position="31"/>
        <end position="140"/>
    </location>
</feature>
<dbReference type="AlphaFoldDB" id="A0A2W2CWU0"/>
<feature type="non-terminal residue" evidence="3">
    <location>
        <position position="150"/>
    </location>
</feature>
<dbReference type="InterPro" id="IPR012291">
    <property type="entry name" value="CBM2_carb-bd_dom_sf"/>
</dbReference>
<dbReference type="Proteomes" id="UP000248749">
    <property type="component" value="Unassembled WGS sequence"/>
</dbReference>
<evidence type="ECO:0000256" key="1">
    <source>
        <dbReference type="SAM" id="SignalP"/>
    </source>
</evidence>
<feature type="chain" id="PRO_5015862314" evidence="1">
    <location>
        <begin position="34"/>
        <end position="150"/>
    </location>
</feature>
<dbReference type="EMBL" id="POUB01000002">
    <property type="protein sequence ID" value="PZG02973.1"/>
    <property type="molecule type" value="Genomic_DNA"/>
</dbReference>
<keyword evidence="1" id="KW-0732">Signal</keyword>
<dbReference type="Pfam" id="PF00553">
    <property type="entry name" value="CBM_2"/>
    <property type="match status" value="1"/>
</dbReference>
<proteinExistence type="predicted"/>
<feature type="signal peptide" evidence="1">
    <location>
        <begin position="1"/>
        <end position="33"/>
    </location>
</feature>
<dbReference type="Gene3D" id="2.60.40.290">
    <property type="match status" value="1"/>
</dbReference>
<evidence type="ECO:0000313" key="3">
    <source>
        <dbReference type="EMBL" id="PZG02973.1"/>
    </source>
</evidence>
<accession>A0A2W2CWU0</accession>
<dbReference type="GO" id="GO:0004553">
    <property type="term" value="F:hydrolase activity, hydrolyzing O-glycosyl compounds"/>
    <property type="evidence" value="ECO:0007669"/>
    <property type="project" value="InterPro"/>
</dbReference>
<dbReference type="PROSITE" id="PS51173">
    <property type="entry name" value="CBM2"/>
    <property type="match status" value="1"/>
</dbReference>